<sequence>MAFSLYEPRPSQDRRRLGIPGVRAAGSPVQLRPVSGVAATLRALKSIDPSLSLLWRIGFGERYADLVPLHTLAGASKQHPPSLRRCTGREVELAVRSAKERY</sequence>
<evidence type="ECO:0000313" key="2">
    <source>
        <dbReference type="Proteomes" id="UP000188318"/>
    </source>
</evidence>
<proteinExistence type="predicted"/>
<feature type="non-terminal residue" evidence="1">
    <location>
        <position position="102"/>
    </location>
</feature>
<accession>A0A1R3RTD3</accession>
<dbReference type="EMBL" id="KV907496">
    <property type="protein sequence ID" value="OOF97733.1"/>
    <property type="molecule type" value="Genomic_DNA"/>
</dbReference>
<dbReference type="AlphaFoldDB" id="A0A1R3RTD3"/>
<evidence type="ECO:0000313" key="1">
    <source>
        <dbReference type="EMBL" id="OOF97733.1"/>
    </source>
</evidence>
<gene>
    <name evidence="1" type="ORF">ASPCADRAFT_204994</name>
</gene>
<keyword evidence="2" id="KW-1185">Reference proteome</keyword>
<protein>
    <submittedName>
        <fullName evidence="1">Uncharacterized protein</fullName>
    </submittedName>
</protein>
<dbReference type="VEuPathDB" id="FungiDB:ASPCADRAFT_204994"/>
<dbReference type="OrthoDB" id="10614390at2759"/>
<reference evidence="2" key="1">
    <citation type="journal article" date="2017" name="Genome Biol.">
        <title>Comparative genomics reveals high biological diversity and specific adaptations in the industrially and medically important fungal genus Aspergillus.</title>
        <authorList>
            <person name="de Vries R.P."/>
            <person name="Riley R."/>
            <person name="Wiebenga A."/>
            <person name="Aguilar-Osorio G."/>
            <person name="Amillis S."/>
            <person name="Uchima C.A."/>
            <person name="Anderluh G."/>
            <person name="Asadollahi M."/>
            <person name="Askin M."/>
            <person name="Barry K."/>
            <person name="Battaglia E."/>
            <person name="Bayram O."/>
            <person name="Benocci T."/>
            <person name="Braus-Stromeyer S.A."/>
            <person name="Caldana C."/>
            <person name="Canovas D."/>
            <person name="Cerqueira G.C."/>
            <person name="Chen F."/>
            <person name="Chen W."/>
            <person name="Choi C."/>
            <person name="Clum A."/>
            <person name="Dos Santos R.A."/>
            <person name="Damasio A.R."/>
            <person name="Diallinas G."/>
            <person name="Emri T."/>
            <person name="Fekete E."/>
            <person name="Flipphi M."/>
            <person name="Freyberg S."/>
            <person name="Gallo A."/>
            <person name="Gournas C."/>
            <person name="Habgood R."/>
            <person name="Hainaut M."/>
            <person name="Harispe M.L."/>
            <person name="Henrissat B."/>
            <person name="Hilden K.S."/>
            <person name="Hope R."/>
            <person name="Hossain A."/>
            <person name="Karabika E."/>
            <person name="Karaffa L."/>
            <person name="Karanyi Z."/>
            <person name="Krasevec N."/>
            <person name="Kuo A."/>
            <person name="Kusch H."/>
            <person name="LaButti K."/>
            <person name="Lagendijk E.L."/>
            <person name="Lapidus A."/>
            <person name="Levasseur A."/>
            <person name="Lindquist E."/>
            <person name="Lipzen A."/>
            <person name="Logrieco A.F."/>
            <person name="MacCabe A."/>
            <person name="Maekelae M.R."/>
            <person name="Malavazi I."/>
            <person name="Melin P."/>
            <person name="Meyer V."/>
            <person name="Mielnichuk N."/>
            <person name="Miskei M."/>
            <person name="Molnar A.P."/>
            <person name="Mule G."/>
            <person name="Ngan C.Y."/>
            <person name="Orejas M."/>
            <person name="Orosz E."/>
            <person name="Ouedraogo J.P."/>
            <person name="Overkamp K.M."/>
            <person name="Park H.-S."/>
            <person name="Perrone G."/>
            <person name="Piumi F."/>
            <person name="Punt P.J."/>
            <person name="Ram A.F."/>
            <person name="Ramon A."/>
            <person name="Rauscher S."/>
            <person name="Record E."/>
            <person name="Riano-Pachon D.M."/>
            <person name="Robert V."/>
            <person name="Roehrig J."/>
            <person name="Ruller R."/>
            <person name="Salamov A."/>
            <person name="Salih N.S."/>
            <person name="Samson R.A."/>
            <person name="Sandor E."/>
            <person name="Sanguinetti M."/>
            <person name="Schuetze T."/>
            <person name="Sepcic K."/>
            <person name="Shelest E."/>
            <person name="Sherlock G."/>
            <person name="Sophianopoulou V."/>
            <person name="Squina F.M."/>
            <person name="Sun H."/>
            <person name="Susca A."/>
            <person name="Todd R.B."/>
            <person name="Tsang A."/>
            <person name="Unkles S.E."/>
            <person name="van de Wiele N."/>
            <person name="van Rossen-Uffink D."/>
            <person name="Oliveira J.V."/>
            <person name="Vesth T.C."/>
            <person name="Visser J."/>
            <person name="Yu J.-H."/>
            <person name="Zhou M."/>
            <person name="Andersen M.R."/>
            <person name="Archer D.B."/>
            <person name="Baker S.E."/>
            <person name="Benoit I."/>
            <person name="Brakhage A.A."/>
            <person name="Braus G.H."/>
            <person name="Fischer R."/>
            <person name="Frisvad J.C."/>
            <person name="Goldman G.H."/>
            <person name="Houbraken J."/>
            <person name="Oakley B."/>
            <person name="Pocsi I."/>
            <person name="Scazzocchio C."/>
            <person name="Seiboth B."/>
            <person name="vanKuyk P.A."/>
            <person name="Wortman J."/>
            <person name="Dyer P.S."/>
            <person name="Grigoriev I.V."/>
        </authorList>
    </citation>
    <scope>NUCLEOTIDE SEQUENCE [LARGE SCALE GENOMIC DNA]</scope>
    <source>
        <strain evidence="2">ITEM 5010</strain>
    </source>
</reference>
<dbReference type="Proteomes" id="UP000188318">
    <property type="component" value="Unassembled WGS sequence"/>
</dbReference>
<organism evidence="1 2">
    <name type="scientific">Aspergillus carbonarius (strain ITEM 5010)</name>
    <dbReference type="NCBI Taxonomy" id="602072"/>
    <lineage>
        <taxon>Eukaryota</taxon>
        <taxon>Fungi</taxon>
        <taxon>Dikarya</taxon>
        <taxon>Ascomycota</taxon>
        <taxon>Pezizomycotina</taxon>
        <taxon>Eurotiomycetes</taxon>
        <taxon>Eurotiomycetidae</taxon>
        <taxon>Eurotiales</taxon>
        <taxon>Aspergillaceae</taxon>
        <taxon>Aspergillus</taxon>
        <taxon>Aspergillus subgen. Circumdati</taxon>
    </lineage>
</organism>
<name>A0A1R3RTD3_ASPC5</name>